<sequence length="106" mass="12757">MKRKIKFKDGIPKFIWLGSRGYPRDSEKMQYNDGSTIHISTAPNYKAALERIYTSSIHLNEKDSEKYFFALLQYLDDEDEDTFYLMFEDFKEWHKVIDMDHKSETE</sequence>
<accession>K4FB06</accession>
<name>K4FB06_9CAUD</name>
<organism evidence="1 2">
    <name type="scientific">Cronobacter phage vB_CsaM_GAP32</name>
    <dbReference type="NCBI Taxonomy" id="1141136"/>
    <lineage>
        <taxon>Viruses</taxon>
        <taxon>Duplodnaviria</taxon>
        <taxon>Heunggongvirae</taxon>
        <taxon>Uroviricota</taxon>
        <taxon>Caudoviricetes</taxon>
        <taxon>Mimasvirus</taxon>
        <taxon>Mimasvirus GAP32</taxon>
    </lineage>
</organism>
<dbReference type="KEGG" id="vg:13993799"/>
<evidence type="ECO:0000313" key="2">
    <source>
        <dbReference type="Proteomes" id="UP000000457"/>
    </source>
</evidence>
<dbReference type="RefSeq" id="YP_006987164.1">
    <property type="nucleotide sequence ID" value="NC_019401.1"/>
</dbReference>
<protein>
    <submittedName>
        <fullName evidence="1">Uncharacterized protein</fullName>
    </submittedName>
</protein>
<dbReference type="EMBL" id="JN882285">
    <property type="protein sequence ID" value="AFC21509.1"/>
    <property type="molecule type" value="Genomic_DNA"/>
</dbReference>
<keyword evidence="2" id="KW-1185">Reference proteome</keyword>
<proteinExistence type="predicted"/>
<dbReference type="OrthoDB" id="23480at10239"/>
<dbReference type="Proteomes" id="UP000000457">
    <property type="component" value="Segment"/>
</dbReference>
<evidence type="ECO:0000313" key="1">
    <source>
        <dbReference type="EMBL" id="AFC21509.1"/>
    </source>
</evidence>
<reference evidence="1 2" key="1">
    <citation type="journal article" date="2014" name="Virology">
        <title>Supersize me: Cronobacter sakazakii phage GAP32.</title>
        <authorList>
            <person name="Abbasifar R."/>
            <person name="Griffiths M.W."/>
            <person name="Sabour P.M."/>
            <person name="Ackermann H.-W."/>
            <person name="Vandersteegen K."/>
            <person name="Lavigne R."/>
            <person name="Noben J.-P."/>
            <person name="Villa A.A."/>
            <person name="Abbasifar A."/>
            <person name="Nash J.H.E."/>
            <person name="Kropinski A.M."/>
        </authorList>
    </citation>
    <scope>NUCLEOTIDE SEQUENCE [LARGE SCALE GENOMIC DNA]</scope>
    <source>
        <strain evidence="1">GAP-32</strain>
    </source>
</reference>
<dbReference type="GeneID" id="13993799"/>
<gene>
    <name evidence="1" type="ORF">GAP32_061</name>
</gene>